<dbReference type="EMBL" id="AQFT01000133">
    <property type="protein sequence ID" value="EMZ21428.1"/>
    <property type="molecule type" value="Genomic_DNA"/>
</dbReference>
<sequence>MCTNAYKQISERTGKEMIFCKLLGNEGLLSQICICQRFCQEQDKYVESDHPKKICKNYTK</sequence>
<keyword evidence="2" id="KW-1185">Reference proteome</keyword>
<proteinExistence type="predicted"/>
<protein>
    <submittedName>
        <fullName evidence="1">Uncharacterized protein</fullName>
    </submittedName>
</protein>
<dbReference type="eggNOG" id="ENOG502ZKY3">
    <property type="taxonomic scope" value="Bacteria"/>
</dbReference>
<dbReference type="AlphaFoldDB" id="N2A4R5"/>
<evidence type="ECO:0000313" key="2">
    <source>
        <dbReference type="Proteomes" id="UP000012589"/>
    </source>
</evidence>
<organism evidence="1 2">
    <name type="scientific">Eubacterium plexicaudatum ASF492</name>
    <dbReference type="NCBI Taxonomy" id="1235802"/>
    <lineage>
        <taxon>Bacteria</taxon>
        <taxon>Bacillati</taxon>
        <taxon>Bacillota</taxon>
        <taxon>Clostridia</taxon>
        <taxon>Eubacteriales</taxon>
        <taxon>Eubacteriaceae</taxon>
        <taxon>Eubacterium</taxon>
    </lineage>
</organism>
<reference evidence="1 2" key="1">
    <citation type="journal article" date="2014" name="Genome Announc.">
        <title>Draft genome sequences of the altered schaedler flora, a defined bacterial community from gnotobiotic mice.</title>
        <authorList>
            <person name="Wannemuehler M.J."/>
            <person name="Overstreet A.M."/>
            <person name="Ward D.V."/>
            <person name="Phillips G.J."/>
        </authorList>
    </citation>
    <scope>NUCLEOTIDE SEQUENCE [LARGE SCALE GENOMIC DNA]</scope>
    <source>
        <strain evidence="1 2">ASF492</strain>
    </source>
</reference>
<name>N2A4R5_9FIRM</name>
<dbReference type="STRING" id="1235802.C823_04572"/>
<evidence type="ECO:0000313" key="1">
    <source>
        <dbReference type="EMBL" id="EMZ21428.1"/>
    </source>
</evidence>
<accession>N2A4R5</accession>
<dbReference type="HOGENOM" id="CLU_2973655_0_0_9"/>
<gene>
    <name evidence="1" type="ORF">C823_04572</name>
</gene>
<dbReference type="Proteomes" id="UP000012589">
    <property type="component" value="Unassembled WGS sequence"/>
</dbReference>
<comment type="caution">
    <text evidence="1">The sequence shown here is derived from an EMBL/GenBank/DDBJ whole genome shotgun (WGS) entry which is preliminary data.</text>
</comment>